<evidence type="ECO:0000313" key="3">
    <source>
        <dbReference type="EMBL" id="KAB1157743.1"/>
    </source>
</evidence>
<dbReference type="SUPFAM" id="SSF52402">
    <property type="entry name" value="Adenine nucleotide alpha hydrolases-like"/>
    <property type="match status" value="2"/>
</dbReference>
<sequence length="279" mass="31836">MKTILVPTDFSESAKNATDYAIKLAKEFNMDLLLLHLYHVPITPPLDIPVTFDTAEDIQKKKEDALKKEATALQNKNRINVRYSVKMNFAVGGILNEKADFIVMGMQGTTNLSTVLMGSITTSVLRESKIPVFVIPEKSKYKKPRKIVFACDFEYQKNTNAFNTLKGFAKKFDSKIAILNVTENKPLETAEEMFSSKKLEKSLTDIEHDYFFHNNENLIEEINEFVADQKADIVAIIPHKYNIFENLFHKSVSKKLAFYTHVPLFVIPDNHKSTAAFFI</sequence>
<dbReference type="AlphaFoldDB" id="A0A7J5AJS1"/>
<protein>
    <submittedName>
        <fullName evidence="3">Universal stress protein</fullName>
    </submittedName>
</protein>
<reference evidence="3 4" key="1">
    <citation type="submission" date="2019-09" db="EMBL/GenBank/DDBJ databases">
        <title>Flavobacterium sp. nov., isolated from glacier ice.</title>
        <authorList>
            <person name="Liu Q."/>
        </authorList>
    </citation>
    <scope>NUCLEOTIDE SEQUENCE [LARGE SCALE GENOMIC DNA]</scope>
    <source>
        <strain evidence="3 4">NBRC 112527</strain>
    </source>
</reference>
<dbReference type="Pfam" id="PF00582">
    <property type="entry name" value="Usp"/>
    <property type="match status" value="1"/>
</dbReference>
<dbReference type="PRINTS" id="PR01438">
    <property type="entry name" value="UNVRSLSTRESS"/>
</dbReference>
<dbReference type="InterPro" id="IPR014729">
    <property type="entry name" value="Rossmann-like_a/b/a_fold"/>
</dbReference>
<dbReference type="Proteomes" id="UP000490922">
    <property type="component" value="Unassembled WGS sequence"/>
</dbReference>
<evidence type="ECO:0000259" key="2">
    <source>
        <dbReference type="Pfam" id="PF00582"/>
    </source>
</evidence>
<dbReference type="RefSeq" id="WP_151105936.1">
    <property type="nucleotide sequence ID" value="NZ_WAEM01000001.1"/>
</dbReference>
<gene>
    <name evidence="3" type="ORF">F6464_01265</name>
</gene>
<dbReference type="InterPro" id="IPR006015">
    <property type="entry name" value="Universal_stress_UspA"/>
</dbReference>
<organism evidence="3 4">
    <name type="scientific">Flavobacterium luteum</name>
    <dbReference type="NCBI Taxonomy" id="2026654"/>
    <lineage>
        <taxon>Bacteria</taxon>
        <taxon>Pseudomonadati</taxon>
        <taxon>Bacteroidota</taxon>
        <taxon>Flavobacteriia</taxon>
        <taxon>Flavobacteriales</taxon>
        <taxon>Flavobacteriaceae</taxon>
        <taxon>Flavobacterium</taxon>
    </lineage>
</organism>
<dbReference type="PANTHER" id="PTHR46268:SF6">
    <property type="entry name" value="UNIVERSAL STRESS PROTEIN UP12"/>
    <property type="match status" value="1"/>
</dbReference>
<dbReference type="Gene3D" id="3.40.50.620">
    <property type="entry name" value="HUPs"/>
    <property type="match status" value="2"/>
</dbReference>
<keyword evidence="4" id="KW-1185">Reference proteome</keyword>
<dbReference type="CDD" id="cd00293">
    <property type="entry name" value="USP-like"/>
    <property type="match status" value="1"/>
</dbReference>
<proteinExistence type="inferred from homology"/>
<feature type="domain" description="UspA" evidence="2">
    <location>
        <begin position="1"/>
        <end position="136"/>
    </location>
</feature>
<dbReference type="EMBL" id="WAEM01000001">
    <property type="protein sequence ID" value="KAB1157743.1"/>
    <property type="molecule type" value="Genomic_DNA"/>
</dbReference>
<evidence type="ECO:0000313" key="4">
    <source>
        <dbReference type="Proteomes" id="UP000490922"/>
    </source>
</evidence>
<accession>A0A7J5AJS1</accession>
<evidence type="ECO:0000256" key="1">
    <source>
        <dbReference type="ARBA" id="ARBA00008791"/>
    </source>
</evidence>
<dbReference type="InterPro" id="IPR006016">
    <property type="entry name" value="UspA"/>
</dbReference>
<comment type="caution">
    <text evidence="3">The sequence shown here is derived from an EMBL/GenBank/DDBJ whole genome shotgun (WGS) entry which is preliminary data.</text>
</comment>
<comment type="similarity">
    <text evidence="1">Belongs to the universal stress protein A family.</text>
</comment>
<dbReference type="OrthoDB" id="9788959at2"/>
<name>A0A7J5AJS1_9FLAO</name>
<dbReference type="PANTHER" id="PTHR46268">
    <property type="entry name" value="STRESS RESPONSE PROTEIN NHAX"/>
    <property type="match status" value="1"/>
</dbReference>